<keyword evidence="3 12" id="KW-0808">Transferase</keyword>
<accession>A0A0P7BYN0</accession>
<keyword evidence="5" id="KW-0545">Nucleotide biosynthesis</keyword>
<dbReference type="PANTHER" id="PTHR10210">
    <property type="entry name" value="RIBOSE-PHOSPHATE DIPHOSPHOKINASE FAMILY MEMBER"/>
    <property type="match status" value="1"/>
</dbReference>
<dbReference type="PANTHER" id="PTHR10210:SF41">
    <property type="entry name" value="RIBOSE-PHOSPHATE PYROPHOSPHOKINASE 1, CHLOROPLASTIC"/>
    <property type="match status" value="1"/>
</dbReference>
<organism evidence="12 13">
    <name type="scientific">Jiulongibacter sediminis</name>
    <dbReference type="NCBI Taxonomy" id="1605367"/>
    <lineage>
        <taxon>Bacteria</taxon>
        <taxon>Pseudomonadati</taxon>
        <taxon>Bacteroidota</taxon>
        <taxon>Cytophagia</taxon>
        <taxon>Cytophagales</taxon>
        <taxon>Leadbetterellaceae</taxon>
        <taxon>Jiulongibacter</taxon>
    </lineage>
</organism>
<name>A0A0P7BYN0_9BACT</name>
<gene>
    <name evidence="12" type="ORF">AFM12_05520</name>
</gene>
<keyword evidence="2" id="KW-0963">Cytoplasm</keyword>
<evidence type="ECO:0000256" key="6">
    <source>
        <dbReference type="ARBA" id="ARBA00022741"/>
    </source>
</evidence>
<dbReference type="SMART" id="SM01400">
    <property type="entry name" value="Pribosyltran_N"/>
    <property type="match status" value="1"/>
</dbReference>
<evidence type="ECO:0000256" key="5">
    <source>
        <dbReference type="ARBA" id="ARBA00022727"/>
    </source>
</evidence>
<evidence type="ECO:0000256" key="2">
    <source>
        <dbReference type="ARBA" id="ARBA00022490"/>
    </source>
</evidence>
<dbReference type="PROSITE" id="PS00114">
    <property type="entry name" value="PRPP_SYNTHASE"/>
    <property type="match status" value="1"/>
</dbReference>
<dbReference type="InterPro" id="IPR029099">
    <property type="entry name" value="Pribosyltran_N"/>
</dbReference>
<dbReference type="PATRIC" id="fig|1605367.3.peg.2462"/>
<evidence type="ECO:0000313" key="12">
    <source>
        <dbReference type="EMBL" id="KPM50010.1"/>
    </source>
</evidence>
<feature type="domain" description="Ribose-phosphate pyrophosphokinase N-terminal" evidence="11">
    <location>
        <begin position="4"/>
        <end position="119"/>
    </location>
</feature>
<proteinExistence type="predicted"/>
<keyword evidence="7 12" id="KW-0418">Kinase</keyword>
<evidence type="ECO:0000256" key="10">
    <source>
        <dbReference type="ARBA" id="ARBA00049535"/>
    </source>
</evidence>
<keyword evidence="9" id="KW-0460">Magnesium</keyword>
<dbReference type="InterPro" id="IPR029057">
    <property type="entry name" value="PRTase-like"/>
</dbReference>
<dbReference type="EC" id="2.7.6.1" evidence="1"/>
<keyword evidence="8" id="KW-0067">ATP-binding</keyword>
<evidence type="ECO:0000259" key="11">
    <source>
        <dbReference type="Pfam" id="PF13793"/>
    </source>
</evidence>
<keyword evidence="13" id="KW-1185">Reference proteome</keyword>
<dbReference type="GO" id="GO:0004749">
    <property type="term" value="F:ribose phosphate diphosphokinase activity"/>
    <property type="evidence" value="ECO:0007669"/>
    <property type="project" value="UniProtKB-EC"/>
</dbReference>
<dbReference type="SUPFAM" id="SSF53271">
    <property type="entry name" value="PRTase-like"/>
    <property type="match status" value="1"/>
</dbReference>
<reference evidence="12 13" key="1">
    <citation type="submission" date="2015-07" db="EMBL/GenBank/DDBJ databases">
        <title>The draft genome sequence of Leadbetterella sp. JN14-9.</title>
        <authorList>
            <person name="Liu Y."/>
            <person name="Du J."/>
            <person name="Shao Z."/>
        </authorList>
    </citation>
    <scope>NUCLEOTIDE SEQUENCE [LARGE SCALE GENOMIC DNA]</scope>
    <source>
        <strain evidence="12 13">JN14-9</strain>
    </source>
</reference>
<dbReference type="GO" id="GO:0000287">
    <property type="term" value="F:magnesium ion binding"/>
    <property type="evidence" value="ECO:0007669"/>
    <property type="project" value="InterPro"/>
</dbReference>
<comment type="caution">
    <text evidence="12">The sequence shown here is derived from an EMBL/GenBank/DDBJ whole genome shotgun (WGS) entry which is preliminary data.</text>
</comment>
<keyword evidence="6" id="KW-0547">Nucleotide-binding</keyword>
<dbReference type="InterPro" id="IPR000842">
    <property type="entry name" value="PRib_PP_synth_CS"/>
</dbReference>
<dbReference type="RefSeq" id="WP_055144770.1">
    <property type="nucleotide sequence ID" value="NZ_CAKZPM010000021.1"/>
</dbReference>
<evidence type="ECO:0000256" key="3">
    <source>
        <dbReference type="ARBA" id="ARBA00022679"/>
    </source>
</evidence>
<dbReference type="GO" id="GO:0009156">
    <property type="term" value="P:ribonucleoside monophosphate biosynthetic process"/>
    <property type="evidence" value="ECO:0007669"/>
    <property type="project" value="InterPro"/>
</dbReference>
<dbReference type="Proteomes" id="UP000050454">
    <property type="component" value="Unassembled WGS sequence"/>
</dbReference>
<dbReference type="NCBIfam" id="TIGR01251">
    <property type="entry name" value="ribP_PPkin"/>
    <property type="match status" value="1"/>
</dbReference>
<evidence type="ECO:0000256" key="1">
    <source>
        <dbReference type="ARBA" id="ARBA00013247"/>
    </source>
</evidence>
<evidence type="ECO:0000313" key="13">
    <source>
        <dbReference type="Proteomes" id="UP000050454"/>
    </source>
</evidence>
<dbReference type="STRING" id="1605367.AFM12_05520"/>
<dbReference type="Gene3D" id="3.40.50.2020">
    <property type="match status" value="2"/>
</dbReference>
<dbReference type="NCBIfam" id="NF002320">
    <property type="entry name" value="PRK01259.1"/>
    <property type="match status" value="1"/>
</dbReference>
<dbReference type="AlphaFoldDB" id="A0A0P7BYN0"/>
<sequence>MAEVKIFSGTNSQYLASMVADQYGKELGKMSIKRFADSEISVAFDESVRGCDVFLVQSTFPNADNIMELLLMIDAARRASAHYVVAVIPYFGYARQDRKDRPRVAVGAKLVANMLTAAGADRIMTLDLHAGQIQGFFDIPVDHLEGTSIFVPYLKARKLDNLLFASPDVGGVARVRKFATHFDADIVICDKHRKKANEIASMQLIGEVEGANVILIDDLIDTGGTMCKAAQLIMDRGAASVRAICTHPVLSHNAHDNIANSVLEELIVADTIPLKQDNPKIKVLSTAELFAKAIGRIRDNGSISTLFINYQHQITF</sequence>
<dbReference type="CDD" id="cd06223">
    <property type="entry name" value="PRTases_typeI"/>
    <property type="match status" value="1"/>
</dbReference>
<dbReference type="GO" id="GO:0006164">
    <property type="term" value="P:purine nucleotide biosynthetic process"/>
    <property type="evidence" value="ECO:0007669"/>
    <property type="project" value="TreeGrafter"/>
</dbReference>
<dbReference type="Pfam" id="PF14572">
    <property type="entry name" value="Pribosyl_synth"/>
    <property type="match status" value="1"/>
</dbReference>
<evidence type="ECO:0000256" key="7">
    <source>
        <dbReference type="ARBA" id="ARBA00022777"/>
    </source>
</evidence>
<dbReference type="GO" id="GO:0016301">
    <property type="term" value="F:kinase activity"/>
    <property type="evidence" value="ECO:0007669"/>
    <property type="project" value="UniProtKB-KW"/>
</dbReference>
<dbReference type="EMBL" id="LGTQ01000005">
    <property type="protein sequence ID" value="KPM50010.1"/>
    <property type="molecule type" value="Genomic_DNA"/>
</dbReference>
<dbReference type="OrthoDB" id="9777067at2"/>
<dbReference type="InterPro" id="IPR005946">
    <property type="entry name" value="Rib-P_diPkinase"/>
</dbReference>
<evidence type="ECO:0000256" key="4">
    <source>
        <dbReference type="ARBA" id="ARBA00022723"/>
    </source>
</evidence>
<dbReference type="Pfam" id="PF13793">
    <property type="entry name" value="Pribosyltran_N"/>
    <property type="match status" value="1"/>
</dbReference>
<comment type="catalytic activity">
    <reaction evidence="10">
        <text>D-ribose 5-phosphate + ATP = 5-phospho-alpha-D-ribose 1-diphosphate + AMP + H(+)</text>
        <dbReference type="Rhea" id="RHEA:15609"/>
        <dbReference type="ChEBI" id="CHEBI:15378"/>
        <dbReference type="ChEBI" id="CHEBI:30616"/>
        <dbReference type="ChEBI" id="CHEBI:58017"/>
        <dbReference type="ChEBI" id="CHEBI:78346"/>
        <dbReference type="ChEBI" id="CHEBI:456215"/>
        <dbReference type="EC" id="2.7.6.1"/>
    </reaction>
</comment>
<dbReference type="GO" id="GO:0002189">
    <property type="term" value="C:ribose phosphate diphosphokinase complex"/>
    <property type="evidence" value="ECO:0007669"/>
    <property type="project" value="TreeGrafter"/>
</dbReference>
<dbReference type="GO" id="GO:0005524">
    <property type="term" value="F:ATP binding"/>
    <property type="evidence" value="ECO:0007669"/>
    <property type="project" value="UniProtKB-KW"/>
</dbReference>
<keyword evidence="4" id="KW-0479">Metal-binding</keyword>
<dbReference type="GO" id="GO:0006015">
    <property type="term" value="P:5-phosphoribose 1-diphosphate biosynthetic process"/>
    <property type="evidence" value="ECO:0007669"/>
    <property type="project" value="TreeGrafter"/>
</dbReference>
<dbReference type="FunFam" id="3.40.50.2020:FF:000002">
    <property type="entry name" value="Ribose-phosphate pyrophosphokinase"/>
    <property type="match status" value="1"/>
</dbReference>
<evidence type="ECO:0000256" key="9">
    <source>
        <dbReference type="ARBA" id="ARBA00022842"/>
    </source>
</evidence>
<dbReference type="GO" id="GO:0005737">
    <property type="term" value="C:cytoplasm"/>
    <property type="evidence" value="ECO:0007669"/>
    <property type="project" value="TreeGrafter"/>
</dbReference>
<dbReference type="InterPro" id="IPR000836">
    <property type="entry name" value="PRTase_dom"/>
</dbReference>
<evidence type="ECO:0000256" key="8">
    <source>
        <dbReference type="ARBA" id="ARBA00022840"/>
    </source>
</evidence>
<dbReference type="FunFam" id="3.40.50.2020:FF:000007">
    <property type="entry name" value="Ribose-phosphate pyrophosphokinase"/>
    <property type="match status" value="1"/>
</dbReference>
<protein>
    <recommendedName>
        <fullName evidence="1">ribose-phosphate diphosphokinase</fullName>
        <ecNumber evidence="1">2.7.6.1</ecNumber>
    </recommendedName>
</protein>